<organism evidence="2 3">
    <name type="scientific">Pararge aegeria aegeria</name>
    <dbReference type="NCBI Taxonomy" id="348720"/>
    <lineage>
        <taxon>Eukaryota</taxon>
        <taxon>Metazoa</taxon>
        <taxon>Ecdysozoa</taxon>
        <taxon>Arthropoda</taxon>
        <taxon>Hexapoda</taxon>
        <taxon>Insecta</taxon>
        <taxon>Pterygota</taxon>
        <taxon>Neoptera</taxon>
        <taxon>Endopterygota</taxon>
        <taxon>Lepidoptera</taxon>
        <taxon>Glossata</taxon>
        <taxon>Ditrysia</taxon>
        <taxon>Papilionoidea</taxon>
        <taxon>Nymphalidae</taxon>
        <taxon>Satyrinae</taxon>
        <taxon>Satyrini</taxon>
        <taxon>Parargina</taxon>
        <taxon>Pararge</taxon>
    </lineage>
</organism>
<protein>
    <submittedName>
        <fullName evidence="2">Jg3021 protein</fullName>
    </submittedName>
</protein>
<evidence type="ECO:0000256" key="1">
    <source>
        <dbReference type="SAM" id="Phobius"/>
    </source>
</evidence>
<comment type="caution">
    <text evidence="2">The sequence shown here is derived from an EMBL/GenBank/DDBJ whole genome shotgun (WGS) entry which is preliminary data.</text>
</comment>
<proteinExistence type="predicted"/>
<keyword evidence="1" id="KW-0472">Membrane</keyword>
<evidence type="ECO:0000313" key="3">
    <source>
        <dbReference type="Proteomes" id="UP000838756"/>
    </source>
</evidence>
<keyword evidence="1" id="KW-1133">Transmembrane helix</keyword>
<gene>
    <name evidence="2" type="primary">jg3021</name>
    <name evidence="2" type="ORF">PAEG_LOCUS6564</name>
</gene>
<sequence>KSGPSSSPVKTLCWLCVCVLLGHIVGSYLIVIVVKDMFRKSPPRLDVGGGGPRPLGGWGVGLQ</sequence>
<feature type="non-terminal residue" evidence="2">
    <location>
        <position position="1"/>
    </location>
</feature>
<name>A0A8S4QVT1_9NEOP</name>
<evidence type="ECO:0000313" key="2">
    <source>
        <dbReference type="EMBL" id="CAH2220180.1"/>
    </source>
</evidence>
<feature type="transmembrane region" description="Helical" evidence="1">
    <location>
        <begin position="12"/>
        <end position="34"/>
    </location>
</feature>
<dbReference type="Proteomes" id="UP000838756">
    <property type="component" value="Unassembled WGS sequence"/>
</dbReference>
<dbReference type="AlphaFoldDB" id="A0A8S4QVT1"/>
<keyword evidence="1" id="KW-0812">Transmembrane</keyword>
<keyword evidence="3" id="KW-1185">Reference proteome</keyword>
<reference evidence="2" key="1">
    <citation type="submission" date="2022-03" db="EMBL/GenBank/DDBJ databases">
        <authorList>
            <person name="Lindestad O."/>
        </authorList>
    </citation>
    <scope>NUCLEOTIDE SEQUENCE</scope>
</reference>
<accession>A0A8S4QVT1</accession>
<dbReference type="EMBL" id="CAKXAJ010020052">
    <property type="protein sequence ID" value="CAH2220180.1"/>
    <property type="molecule type" value="Genomic_DNA"/>
</dbReference>